<dbReference type="InterPro" id="IPR005828">
    <property type="entry name" value="MFS_sugar_transport-like"/>
</dbReference>
<keyword evidence="2" id="KW-1003">Cell membrane</keyword>
<feature type="transmembrane region" description="Helical" evidence="8">
    <location>
        <begin position="372"/>
        <end position="399"/>
    </location>
</feature>
<evidence type="ECO:0000256" key="5">
    <source>
        <dbReference type="ARBA" id="ARBA00023136"/>
    </source>
</evidence>
<feature type="transmembrane region" description="Helical" evidence="8">
    <location>
        <begin position="121"/>
        <end position="143"/>
    </location>
</feature>
<evidence type="ECO:0000256" key="6">
    <source>
        <dbReference type="ARBA" id="ARBA00023180"/>
    </source>
</evidence>
<dbReference type="PROSITE" id="PS00216">
    <property type="entry name" value="SUGAR_TRANSPORT_1"/>
    <property type="match status" value="2"/>
</dbReference>
<comment type="similarity">
    <text evidence="7">Belongs to the major facilitator superfamily. Sugar transporter (TC 2.A.1.1) family. Trehalose transporter subfamily.</text>
</comment>
<dbReference type="InterPro" id="IPR044775">
    <property type="entry name" value="MFS_ERD6/Tret1-like"/>
</dbReference>
<dbReference type="OMA" id="IGSFFQW"/>
<dbReference type="FunFam" id="1.20.1250.20:FF:000055">
    <property type="entry name" value="Facilitated trehalose transporter Tret1-2 homolog"/>
    <property type="match status" value="1"/>
</dbReference>
<gene>
    <name evidence="10" type="ORF">Fcan01_27258</name>
</gene>
<dbReference type="PRINTS" id="PR00171">
    <property type="entry name" value="SUGRTRNSPORT"/>
</dbReference>
<feature type="transmembrane region" description="Helical" evidence="8">
    <location>
        <begin position="344"/>
        <end position="366"/>
    </location>
</feature>
<feature type="transmembrane region" description="Helical" evidence="8">
    <location>
        <begin position="262"/>
        <end position="283"/>
    </location>
</feature>
<keyword evidence="3 8" id="KW-0812">Transmembrane</keyword>
<evidence type="ECO:0000256" key="4">
    <source>
        <dbReference type="ARBA" id="ARBA00022989"/>
    </source>
</evidence>
<dbReference type="PANTHER" id="PTHR48021">
    <property type="match status" value="1"/>
</dbReference>
<dbReference type="Gene3D" id="1.20.1250.20">
    <property type="entry name" value="MFS general substrate transporter like domains"/>
    <property type="match status" value="1"/>
</dbReference>
<feature type="transmembrane region" description="Helical" evidence="8">
    <location>
        <begin position="25"/>
        <end position="46"/>
    </location>
</feature>
<dbReference type="InterPro" id="IPR005829">
    <property type="entry name" value="Sugar_transporter_CS"/>
</dbReference>
<dbReference type="InterPro" id="IPR036259">
    <property type="entry name" value="MFS_trans_sf"/>
</dbReference>
<dbReference type="InterPro" id="IPR050549">
    <property type="entry name" value="MFS_Trehalose_Transporter"/>
</dbReference>
<feature type="transmembrane region" description="Helical" evidence="8">
    <location>
        <begin position="155"/>
        <end position="176"/>
    </location>
</feature>
<organism evidence="10 11">
    <name type="scientific">Folsomia candida</name>
    <name type="common">Springtail</name>
    <dbReference type="NCBI Taxonomy" id="158441"/>
    <lineage>
        <taxon>Eukaryota</taxon>
        <taxon>Metazoa</taxon>
        <taxon>Ecdysozoa</taxon>
        <taxon>Arthropoda</taxon>
        <taxon>Hexapoda</taxon>
        <taxon>Collembola</taxon>
        <taxon>Entomobryomorpha</taxon>
        <taxon>Isotomoidea</taxon>
        <taxon>Isotomidae</taxon>
        <taxon>Proisotominae</taxon>
        <taxon>Folsomia</taxon>
    </lineage>
</organism>
<name>A0A226CZA8_FOLCA</name>
<feature type="transmembrane region" description="Helical" evidence="8">
    <location>
        <begin position="317"/>
        <end position="337"/>
    </location>
</feature>
<dbReference type="EMBL" id="LNIX01000050">
    <property type="protein sequence ID" value="OXA37954.1"/>
    <property type="molecule type" value="Genomic_DNA"/>
</dbReference>
<feature type="transmembrane region" description="Helical" evidence="8">
    <location>
        <begin position="444"/>
        <end position="462"/>
    </location>
</feature>
<evidence type="ECO:0000313" key="10">
    <source>
        <dbReference type="EMBL" id="OXA37954.1"/>
    </source>
</evidence>
<evidence type="ECO:0000256" key="2">
    <source>
        <dbReference type="ARBA" id="ARBA00022475"/>
    </source>
</evidence>
<reference evidence="10 11" key="1">
    <citation type="submission" date="2015-12" db="EMBL/GenBank/DDBJ databases">
        <title>The genome of Folsomia candida.</title>
        <authorList>
            <person name="Faddeeva A."/>
            <person name="Derks M.F."/>
            <person name="Anvar Y."/>
            <person name="Smit S."/>
            <person name="Van Straalen N."/>
            <person name="Roelofs D."/>
        </authorList>
    </citation>
    <scope>NUCLEOTIDE SEQUENCE [LARGE SCALE GENOMIC DNA]</scope>
    <source>
        <strain evidence="10 11">VU population</strain>
        <tissue evidence="10">Whole body</tissue>
    </source>
</reference>
<dbReference type="Pfam" id="PF00083">
    <property type="entry name" value="Sugar_tr"/>
    <property type="match status" value="1"/>
</dbReference>
<accession>A0A226CZA8</accession>
<keyword evidence="6" id="KW-0325">Glycoprotein</keyword>
<feature type="transmembrane region" description="Helical" evidence="8">
    <location>
        <begin position="411"/>
        <end position="432"/>
    </location>
</feature>
<dbReference type="GO" id="GO:0005886">
    <property type="term" value="C:plasma membrane"/>
    <property type="evidence" value="ECO:0007669"/>
    <property type="project" value="UniProtKB-SubCell"/>
</dbReference>
<dbReference type="PROSITE" id="PS00217">
    <property type="entry name" value="SUGAR_TRANSPORT_2"/>
    <property type="match status" value="1"/>
</dbReference>
<evidence type="ECO:0000256" key="3">
    <source>
        <dbReference type="ARBA" id="ARBA00022692"/>
    </source>
</evidence>
<dbReference type="GO" id="GO:0051119">
    <property type="term" value="F:sugar transmembrane transporter activity"/>
    <property type="evidence" value="ECO:0007669"/>
    <property type="project" value="InterPro"/>
</dbReference>
<sequence>MKSYTVNHGGGGGGIVPGNSRIPQYLAAAAVTVGGFAMGSALGWSSPSLPNLKQSTDFYPLLDPTHLSWIGSILTIGAAVGALLSGGLVDLYGRKVTMLISSAFFLWGWISLGLARGINLLLIGRFLTGLAVGCLSLVAPLFLTEISQPQVRGVIGVAFQLMVVLGSLFSTVLGSLSGWRVLSWACSGVPVIFACGICILPESPRFLLRKGKVDQARSALNWLRNGDPDVTQEFEDLQESTLPSTPSLSLGAILSPRILRPIGVTISLVLFNQICGISAVNFYTVDIFAATEKGGDNVIADDAGALENSATTAGANLSAIIVQLVQVGAVFLSSLLVDRVGRRVLLLTSFAIMTSALLGLGASFVVHLNTPLLSWLPLASVIFYNVGYSIGIGSLVWTVMSELLPASVVGVVYALLTAYNWALAFLITKYFALLQESFSIQNTFWGFAGCCVLAGISIFFTVPETRGKTLEQIQDQCFNGKKNKSDLKSDLVC</sequence>
<dbReference type="CDD" id="cd17358">
    <property type="entry name" value="MFS_GLUT6_8_Class3_like"/>
    <property type="match status" value="1"/>
</dbReference>
<keyword evidence="11" id="KW-1185">Reference proteome</keyword>
<feature type="transmembrane region" description="Helical" evidence="8">
    <location>
        <begin position="66"/>
        <end position="89"/>
    </location>
</feature>
<evidence type="ECO:0000313" key="11">
    <source>
        <dbReference type="Proteomes" id="UP000198287"/>
    </source>
</evidence>
<proteinExistence type="inferred from homology"/>
<dbReference type="InterPro" id="IPR020846">
    <property type="entry name" value="MFS_dom"/>
</dbReference>
<dbReference type="PROSITE" id="PS50850">
    <property type="entry name" value="MFS"/>
    <property type="match status" value="1"/>
</dbReference>
<keyword evidence="5 8" id="KW-0472">Membrane</keyword>
<dbReference type="InterPro" id="IPR003663">
    <property type="entry name" value="Sugar/inositol_transpt"/>
</dbReference>
<evidence type="ECO:0000256" key="8">
    <source>
        <dbReference type="SAM" id="Phobius"/>
    </source>
</evidence>
<evidence type="ECO:0000256" key="7">
    <source>
        <dbReference type="ARBA" id="ARBA00024348"/>
    </source>
</evidence>
<protein>
    <submittedName>
        <fullName evidence="10">Facilitated trehalose transporter Tret1</fullName>
    </submittedName>
</protein>
<evidence type="ECO:0000259" key="9">
    <source>
        <dbReference type="PROSITE" id="PS50850"/>
    </source>
</evidence>
<dbReference type="Proteomes" id="UP000198287">
    <property type="component" value="Unassembled WGS sequence"/>
</dbReference>
<keyword evidence="4 8" id="KW-1133">Transmembrane helix</keyword>
<dbReference type="SUPFAM" id="SSF103473">
    <property type="entry name" value="MFS general substrate transporter"/>
    <property type="match status" value="1"/>
</dbReference>
<dbReference type="PANTHER" id="PTHR48021:SF1">
    <property type="entry name" value="GH07001P-RELATED"/>
    <property type="match status" value="1"/>
</dbReference>
<evidence type="ECO:0000256" key="1">
    <source>
        <dbReference type="ARBA" id="ARBA00004651"/>
    </source>
</evidence>
<feature type="transmembrane region" description="Helical" evidence="8">
    <location>
        <begin position="96"/>
        <end position="115"/>
    </location>
</feature>
<feature type="domain" description="Major facilitator superfamily (MFS) profile" evidence="9">
    <location>
        <begin position="27"/>
        <end position="466"/>
    </location>
</feature>
<dbReference type="OrthoDB" id="6612291at2759"/>
<dbReference type="AlphaFoldDB" id="A0A226CZA8"/>
<feature type="transmembrane region" description="Helical" evidence="8">
    <location>
        <begin position="182"/>
        <end position="200"/>
    </location>
</feature>
<comment type="caution">
    <text evidence="10">The sequence shown here is derived from an EMBL/GenBank/DDBJ whole genome shotgun (WGS) entry which is preliminary data.</text>
</comment>
<comment type="subcellular location">
    <subcellularLocation>
        <location evidence="1">Cell membrane</location>
        <topology evidence="1">Multi-pass membrane protein</topology>
    </subcellularLocation>
</comment>